<comment type="caution">
    <text evidence="1">The sequence shown here is derived from an EMBL/GenBank/DDBJ whole genome shotgun (WGS) entry which is preliminary data.</text>
</comment>
<evidence type="ECO:0000313" key="1">
    <source>
        <dbReference type="EMBL" id="KAK9532866.1"/>
    </source>
</evidence>
<organism evidence="1 2">
    <name type="scientific">Zoarces viviparus</name>
    <name type="common">Viviparous eelpout</name>
    <name type="synonym">Blennius viviparus</name>
    <dbReference type="NCBI Taxonomy" id="48416"/>
    <lineage>
        <taxon>Eukaryota</taxon>
        <taxon>Metazoa</taxon>
        <taxon>Chordata</taxon>
        <taxon>Craniata</taxon>
        <taxon>Vertebrata</taxon>
        <taxon>Euteleostomi</taxon>
        <taxon>Actinopterygii</taxon>
        <taxon>Neopterygii</taxon>
        <taxon>Teleostei</taxon>
        <taxon>Neoteleostei</taxon>
        <taxon>Acanthomorphata</taxon>
        <taxon>Eupercaria</taxon>
        <taxon>Perciformes</taxon>
        <taxon>Cottioidei</taxon>
        <taxon>Zoarcales</taxon>
        <taxon>Zoarcidae</taxon>
        <taxon>Zoarcinae</taxon>
        <taxon>Zoarces</taxon>
    </lineage>
</organism>
<dbReference type="EMBL" id="JBCEZU010000078">
    <property type="protein sequence ID" value="KAK9532866.1"/>
    <property type="molecule type" value="Genomic_DNA"/>
</dbReference>
<protein>
    <submittedName>
        <fullName evidence="1">Uncharacterized protein</fullName>
    </submittedName>
</protein>
<dbReference type="AlphaFoldDB" id="A0AAW1FDD3"/>
<keyword evidence="2" id="KW-1185">Reference proteome</keyword>
<evidence type="ECO:0000313" key="2">
    <source>
        <dbReference type="Proteomes" id="UP001488805"/>
    </source>
</evidence>
<accession>A0AAW1FDD3</accession>
<proteinExistence type="predicted"/>
<dbReference type="Proteomes" id="UP001488805">
    <property type="component" value="Unassembled WGS sequence"/>
</dbReference>
<sequence length="98" mass="10898">MWLSCSWSHAAQRGARSVRCQRGLVGYAALPRVHLIAYTQPIWPAPERGANTAYVLANRFLLDLKRRGRSPRVVGSLTKLLTSSTETNVRPSQTSCCK</sequence>
<name>A0AAW1FDD3_ZOAVI</name>
<gene>
    <name evidence="1" type="ORF">VZT92_010231</name>
</gene>
<reference evidence="1 2" key="1">
    <citation type="journal article" date="2024" name="Genome Biol. Evol.">
        <title>Chromosome-level genome assembly of the viviparous eelpout Zoarces viviparus.</title>
        <authorList>
            <person name="Fuhrmann N."/>
            <person name="Brasseur M.V."/>
            <person name="Bakowski C.E."/>
            <person name="Podsiadlowski L."/>
            <person name="Prost S."/>
            <person name="Krehenwinkel H."/>
            <person name="Mayer C."/>
        </authorList>
    </citation>
    <scope>NUCLEOTIDE SEQUENCE [LARGE SCALE GENOMIC DNA]</scope>
    <source>
        <strain evidence="1">NO-MEL_2022_Ind0_liver</strain>
    </source>
</reference>